<feature type="signal peptide" evidence="1">
    <location>
        <begin position="1"/>
        <end position="18"/>
    </location>
</feature>
<evidence type="ECO:0000313" key="4">
    <source>
        <dbReference type="Proteomes" id="UP000199595"/>
    </source>
</evidence>
<reference evidence="3 4" key="1">
    <citation type="submission" date="2016-10" db="EMBL/GenBank/DDBJ databases">
        <authorList>
            <person name="de Groot N.N."/>
        </authorList>
    </citation>
    <scope>NUCLEOTIDE SEQUENCE [LARGE SCALE GENOMIC DNA]</scope>
    <source>
        <strain evidence="3 4">DSM 24956</strain>
    </source>
</reference>
<dbReference type="RefSeq" id="WP_090118445.1">
    <property type="nucleotide sequence ID" value="NZ_FNNJ01000001.1"/>
</dbReference>
<dbReference type="Gene3D" id="2.60.40.4070">
    <property type="match status" value="1"/>
</dbReference>
<dbReference type="InterPro" id="IPR015943">
    <property type="entry name" value="WD40/YVTN_repeat-like_dom_sf"/>
</dbReference>
<feature type="chain" id="PRO_5011496127" description="PorZ N-terminal beta-propeller domain-containing protein" evidence="1">
    <location>
        <begin position="19"/>
        <end position="775"/>
    </location>
</feature>
<name>A0A1H2QHB1_9FLAO</name>
<keyword evidence="4" id="KW-1185">Reference proteome</keyword>
<dbReference type="Pfam" id="PF21544">
    <property type="entry name" value="PorZ_N_b_propeller"/>
    <property type="match status" value="1"/>
</dbReference>
<dbReference type="SUPFAM" id="SSF63829">
    <property type="entry name" value="Calcium-dependent phosphotriesterase"/>
    <property type="match status" value="1"/>
</dbReference>
<dbReference type="Gene3D" id="2.130.10.10">
    <property type="entry name" value="YVTN repeat-like/Quinoprotein amine dehydrogenase"/>
    <property type="match status" value="2"/>
</dbReference>
<dbReference type="OrthoDB" id="9807410at2"/>
<dbReference type="Proteomes" id="UP000199595">
    <property type="component" value="Unassembled WGS sequence"/>
</dbReference>
<evidence type="ECO:0000259" key="2">
    <source>
        <dbReference type="Pfam" id="PF21544"/>
    </source>
</evidence>
<feature type="domain" description="PorZ N-terminal beta-propeller" evidence="2">
    <location>
        <begin position="45"/>
        <end position="202"/>
    </location>
</feature>
<proteinExistence type="predicted"/>
<gene>
    <name evidence="3" type="ORF">SAMN05444411_1016</name>
</gene>
<keyword evidence="1" id="KW-0732">Signal</keyword>
<protein>
    <recommendedName>
        <fullName evidence="2">PorZ N-terminal beta-propeller domain-containing protein</fullName>
    </recommendedName>
</protein>
<dbReference type="InterPro" id="IPR048954">
    <property type="entry name" value="PorZ_N"/>
</dbReference>
<organism evidence="3 4">
    <name type="scientific">Lutibacter oricola</name>
    <dbReference type="NCBI Taxonomy" id="762486"/>
    <lineage>
        <taxon>Bacteria</taxon>
        <taxon>Pseudomonadati</taxon>
        <taxon>Bacteroidota</taxon>
        <taxon>Flavobacteriia</taxon>
        <taxon>Flavobacteriales</taxon>
        <taxon>Flavobacteriaceae</taxon>
        <taxon>Lutibacter</taxon>
    </lineage>
</organism>
<accession>A0A1H2QHB1</accession>
<dbReference type="STRING" id="762486.SAMN05444411_1016"/>
<evidence type="ECO:0000313" key="3">
    <source>
        <dbReference type="EMBL" id="SDW06593.1"/>
    </source>
</evidence>
<sequence length="775" mass="86048">MKNTIKIFLFLFVSYSWAQVDYSNNWEDFYSYNNVKDFVKVGDVVYAITDNAVFKYNQINNEVTKLSSVNGLSGEVTSSIHYSSNFKSIFIGYNTGLLEVVDEENNIHIAKDIVSFNYSGNKSINSITEYNNKLYLATPFAIVVYDGESLQFGDTYFIGNQSTEVFINDIAVYNDVIYAATENGIYSANVSNPNLIDFNNWEHYSSGNFTSVELFKNIVYTSKNKNLYKFENGSLTVIKSESSDIVDLKSSIDFLAISKLRNITVINSSHVEIYNYTSSSTSEYYFNLNTALLENDVIFLGTKEFGILKAELADGTNFHEIHPEGPSSNELFNIEVKDNNLWVLYGAFDPFYGPKNVKKGIDHFNNSNWQHIPYKDFGVKNLVSLTFDYSNSNKVYISSWGASTPSDILNTGGVLVVENDEISDFWNYTNSGLEKIFLPQYPNYHTTRINGSAFDNNGNLWITNGGVSNALKKYDTQGNWSGIDMSTVYVSNSGLSEVDVDKTNSIWIGTHKDGVLVYNEEGNRTAALVVEDTKGALPDLNVRSIKVDASNRVWIGTVKGLVVYYNASNVFNETILNAEPVIILDNDLPQRLLGEQRINSIGIDGADNKWFGTSTSGVMQTNPNGSNILQQFNKNNSPLPSNKILKVSVDKSTGKVYFGTDNGIVAYNSNVSTYSDSMPEVYAYPNPSTKTNDFITIDGRNGSHLPKGTNVKIVDAAGNLVYETNIKEGQELFGGKVVWNKTNLAGRKVASGVYIVLLSANEASETAVAKIAIIN</sequence>
<dbReference type="AlphaFoldDB" id="A0A1H2QHB1"/>
<evidence type="ECO:0000256" key="1">
    <source>
        <dbReference type="SAM" id="SignalP"/>
    </source>
</evidence>
<dbReference type="EMBL" id="FNNJ01000001">
    <property type="protein sequence ID" value="SDW06593.1"/>
    <property type="molecule type" value="Genomic_DNA"/>
</dbReference>